<evidence type="ECO:0000313" key="3">
    <source>
        <dbReference type="EMBL" id="MBB6061140.1"/>
    </source>
</evidence>
<dbReference type="InterPro" id="IPR035986">
    <property type="entry name" value="PKD_dom_sf"/>
</dbReference>
<protein>
    <recommendedName>
        <fullName evidence="2">PKD domain-containing protein</fullName>
    </recommendedName>
</protein>
<dbReference type="InterPro" id="IPR022409">
    <property type="entry name" value="PKD/Chitinase_dom"/>
</dbReference>
<dbReference type="PROSITE" id="PS50093">
    <property type="entry name" value="PKD"/>
    <property type="match status" value="1"/>
</dbReference>
<keyword evidence="1" id="KW-0732">Signal</keyword>
<dbReference type="InterPro" id="IPR013783">
    <property type="entry name" value="Ig-like_fold"/>
</dbReference>
<name>A0A7W9T570_9BACT</name>
<dbReference type="Proteomes" id="UP000532746">
    <property type="component" value="Unassembled WGS sequence"/>
</dbReference>
<dbReference type="Pfam" id="PF18911">
    <property type="entry name" value="PKD_4"/>
    <property type="match status" value="1"/>
</dbReference>
<dbReference type="AlphaFoldDB" id="A0A7W9T570"/>
<dbReference type="SUPFAM" id="SSF49299">
    <property type="entry name" value="PKD domain"/>
    <property type="match status" value="1"/>
</dbReference>
<evidence type="ECO:0000256" key="1">
    <source>
        <dbReference type="SAM" id="SignalP"/>
    </source>
</evidence>
<dbReference type="SMART" id="SM00089">
    <property type="entry name" value="PKD"/>
    <property type="match status" value="1"/>
</dbReference>
<dbReference type="RefSeq" id="WP_183405245.1">
    <property type="nucleotide sequence ID" value="NZ_JACHGG010000008.1"/>
</dbReference>
<comment type="caution">
    <text evidence="3">The sequence shown here is derived from an EMBL/GenBank/DDBJ whole genome shotgun (WGS) entry which is preliminary data.</text>
</comment>
<feature type="chain" id="PRO_5031161226" description="PKD domain-containing protein" evidence="1">
    <location>
        <begin position="22"/>
        <end position="420"/>
    </location>
</feature>
<dbReference type="PROSITE" id="PS51257">
    <property type="entry name" value="PROKAR_LIPOPROTEIN"/>
    <property type="match status" value="1"/>
</dbReference>
<sequence length="420" mass="44357">MHTMFTRLAVLGLLAAPLLLASCDKDAKDYELEGAVPTSTFTYQVSTTEYPATVTFTSTSQDGFLYQWNFGDNSRGSGNSVTHTYTRPGTYQVELITAGRGGTGISSTQAVVIPDVCTNAAFSKLVDCAGSGTRVWSFSTEPGAIVRESAAGTQLSSSTTLNNCQLDDQFSFSNSYTVNYESAGQTYTGTTCGASLNRGGNFVFRPTANGLGQIVLKGKGGFIGLPDSVANKTYDILEATDTKLRLRGTNPDGTRTVVTLMPFDATAPIKRLLTGGTSKTWMIDNKADAPITVGTEANPLEYFAGVKAGELPACQSDDEYTFSMSNVFTYDAKGETFSAAAGYTCKAPESGTSPMVFGPSAGAGLAQFTLSRSGAFIGATDASPTERVYRILEIDDKHMVLRAGSGQNGGTVFTIKMVPK</sequence>
<evidence type="ECO:0000313" key="4">
    <source>
        <dbReference type="Proteomes" id="UP000532746"/>
    </source>
</evidence>
<proteinExistence type="predicted"/>
<evidence type="ECO:0000259" key="2">
    <source>
        <dbReference type="PROSITE" id="PS50093"/>
    </source>
</evidence>
<keyword evidence="4" id="KW-1185">Reference proteome</keyword>
<dbReference type="EMBL" id="JACHGG010000008">
    <property type="protein sequence ID" value="MBB6061140.1"/>
    <property type="molecule type" value="Genomic_DNA"/>
</dbReference>
<feature type="signal peptide" evidence="1">
    <location>
        <begin position="1"/>
        <end position="21"/>
    </location>
</feature>
<dbReference type="Gene3D" id="2.60.40.10">
    <property type="entry name" value="Immunoglobulins"/>
    <property type="match status" value="1"/>
</dbReference>
<accession>A0A7W9T570</accession>
<feature type="domain" description="PKD" evidence="2">
    <location>
        <begin position="53"/>
        <end position="113"/>
    </location>
</feature>
<reference evidence="3 4" key="1">
    <citation type="submission" date="2020-08" db="EMBL/GenBank/DDBJ databases">
        <title>Genomic Encyclopedia of Type Strains, Phase IV (KMG-IV): sequencing the most valuable type-strain genomes for metagenomic binning, comparative biology and taxonomic classification.</title>
        <authorList>
            <person name="Goeker M."/>
        </authorList>
    </citation>
    <scope>NUCLEOTIDE SEQUENCE [LARGE SCALE GENOMIC DNA]</scope>
    <source>
        <strain evidence="3 4">DSM 26718</strain>
    </source>
</reference>
<dbReference type="InterPro" id="IPR000601">
    <property type="entry name" value="PKD_dom"/>
</dbReference>
<organism evidence="3 4">
    <name type="scientific">Hymenobacter luteus</name>
    <dbReference type="NCBI Taxonomy" id="1411122"/>
    <lineage>
        <taxon>Bacteria</taxon>
        <taxon>Pseudomonadati</taxon>
        <taxon>Bacteroidota</taxon>
        <taxon>Cytophagia</taxon>
        <taxon>Cytophagales</taxon>
        <taxon>Hymenobacteraceae</taxon>
        <taxon>Hymenobacter</taxon>
    </lineage>
</organism>
<dbReference type="CDD" id="cd00146">
    <property type="entry name" value="PKD"/>
    <property type="match status" value="1"/>
</dbReference>
<gene>
    <name evidence="3" type="ORF">HNQ93_004018</name>
</gene>